<keyword evidence="2" id="KW-1185">Reference proteome</keyword>
<name>A0A7U7GEF5_9GAMM</name>
<organism evidence="1 2">
    <name type="scientific">Candidatus Contendobacter odensis Run_B_J11</name>
    <dbReference type="NCBI Taxonomy" id="1400861"/>
    <lineage>
        <taxon>Bacteria</taxon>
        <taxon>Pseudomonadati</taxon>
        <taxon>Pseudomonadota</taxon>
        <taxon>Gammaproteobacteria</taxon>
        <taxon>Candidatus Competibacteraceae</taxon>
        <taxon>Candidatus Contendibacter</taxon>
    </lineage>
</organism>
<gene>
    <name evidence="1" type="ORF">BN874_610038</name>
</gene>
<sequence>MIAIPQDDTQAAYWYRKAVDQGYAEAQLNLGRAYTNVQGVPKDDAQAVYWLHKAADQGNALAQFGLGMKYGQCAGVTKDSVIALMWVYVSYVYSEGTPFQEKVVEMINNLTTHFTEQQITEAQQRAKIWIAAHPKKN</sequence>
<dbReference type="Proteomes" id="UP000019184">
    <property type="component" value="Unassembled WGS sequence"/>
</dbReference>
<protein>
    <recommendedName>
        <fullName evidence="3">Sel1 repeat family protein</fullName>
    </recommendedName>
</protein>
<dbReference type="SMART" id="SM00671">
    <property type="entry name" value="SEL1"/>
    <property type="match status" value="1"/>
</dbReference>
<dbReference type="PANTHER" id="PTHR11102">
    <property type="entry name" value="SEL-1-LIKE PROTEIN"/>
    <property type="match status" value="1"/>
</dbReference>
<dbReference type="EMBL" id="CBTK010000278">
    <property type="protein sequence ID" value="CDH46827.1"/>
    <property type="molecule type" value="Genomic_DNA"/>
</dbReference>
<proteinExistence type="predicted"/>
<dbReference type="OrthoDB" id="8561742at2"/>
<dbReference type="PANTHER" id="PTHR11102:SF160">
    <property type="entry name" value="ERAD-ASSOCIATED E3 UBIQUITIN-PROTEIN LIGASE COMPONENT HRD3"/>
    <property type="match status" value="1"/>
</dbReference>
<dbReference type="InterPro" id="IPR011990">
    <property type="entry name" value="TPR-like_helical_dom_sf"/>
</dbReference>
<accession>A0A7U7GEF5</accession>
<dbReference type="InterPro" id="IPR006597">
    <property type="entry name" value="Sel1-like"/>
</dbReference>
<comment type="caution">
    <text evidence="1">The sequence shown here is derived from an EMBL/GenBank/DDBJ whole genome shotgun (WGS) entry which is preliminary data.</text>
</comment>
<reference evidence="1 2" key="1">
    <citation type="journal article" date="2014" name="ISME J.">
        <title>Candidatus Competibacter-lineage genomes retrieved from metagenomes reveal functional metabolic diversity.</title>
        <authorList>
            <person name="McIlroy S.J."/>
            <person name="Albertsen M."/>
            <person name="Andresen E.K."/>
            <person name="Saunders A.M."/>
            <person name="Kristiansen R."/>
            <person name="Stokholm-Bjerregaard M."/>
            <person name="Nielsen K.L."/>
            <person name="Nielsen P.H."/>
        </authorList>
    </citation>
    <scope>NUCLEOTIDE SEQUENCE [LARGE SCALE GENOMIC DNA]</scope>
    <source>
        <strain evidence="1 2">Run_B_J11</strain>
    </source>
</reference>
<dbReference type="Gene3D" id="1.25.40.10">
    <property type="entry name" value="Tetratricopeptide repeat domain"/>
    <property type="match status" value="1"/>
</dbReference>
<dbReference type="RefSeq" id="WP_051497989.1">
    <property type="nucleotide sequence ID" value="NZ_CBTK010000278.1"/>
</dbReference>
<dbReference type="AlphaFoldDB" id="A0A7U7GEF5"/>
<evidence type="ECO:0000313" key="1">
    <source>
        <dbReference type="EMBL" id="CDH46827.1"/>
    </source>
</evidence>
<dbReference type="InterPro" id="IPR050767">
    <property type="entry name" value="Sel1_AlgK"/>
</dbReference>
<evidence type="ECO:0000313" key="2">
    <source>
        <dbReference type="Proteomes" id="UP000019184"/>
    </source>
</evidence>
<dbReference type="Pfam" id="PF08238">
    <property type="entry name" value="Sel1"/>
    <property type="match status" value="3"/>
</dbReference>
<evidence type="ECO:0008006" key="3">
    <source>
        <dbReference type="Google" id="ProtNLM"/>
    </source>
</evidence>
<dbReference type="SUPFAM" id="SSF81901">
    <property type="entry name" value="HCP-like"/>
    <property type="match status" value="1"/>
</dbReference>